<organism evidence="1 2">
    <name type="scientific">Limosa lapponica baueri</name>
    <dbReference type="NCBI Taxonomy" id="1758121"/>
    <lineage>
        <taxon>Eukaryota</taxon>
        <taxon>Metazoa</taxon>
        <taxon>Chordata</taxon>
        <taxon>Craniata</taxon>
        <taxon>Vertebrata</taxon>
        <taxon>Euteleostomi</taxon>
        <taxon>Archelosauria</taxon>
        <taxon>Archosauria</taxon>
        <taxon>Dinosauria</taxon>
        <taxon>Saurischia</taxon>
        <taxon>Theropoda</taxon>
        <taxon>Coelurosauria</taxon>
        <taxon>Aves</taxon>
        <taxon>Neognathae</taxon>
        <taxon>Neoaves</taxon>
        <taxon>Charadriiformes</taxon>
        <taxon>Scolopacidae</taxon>
        <taxon>Limosa</taxon>
    </lineage>
</organism>
<dbReference type="EMBL" id="KZ506002">
    <property type="protein sequence ID" value="PKU42346.1"/>
    <property type="molecule type" value="Genomic_DNA"/>
</dbReference>
<dbReference type="Proteomes" id="UP000233556">
    <property type="component" value="Unassembled WGS sequence"/>
</dbReference>
<keyword evidence="2" id="KW-1185">Reference proteome</keyword>
<dbReference type="AlphaFoldDB" id="A0A2I0U8G1"/>
<evidence type="ECO:0000313" key="2">
    <source>
        <dbReference type="Proteomes" id="UP000233556"/>
    </source>
</evidence>
<proteinExistence type="predicted"/>
<sequence length="99" mass="11050">MSTTYLQTPNDQDLDLIIHQTVSETLGAGMQPLSVASTHLAKGVSVLDVPLLRESIFEWRWNLMFSNEGNIIHFVRFHLCIPSSDMDKSGHNQTEPGSP</sequence>
<accession>A0A2I0U8G1</accession>
<evidence type="ECO:0000313" key="1">
    <source>
        <dbReference type="EMBL" id="PKU42346.1"/>
    </source>
</evidence>
<name>A0A2I0U8G1_LIMLA</name>
<gene>
    <name evidence="1" type="ORF">llap_7346</name>
</gene>
<reference evidence="2" key="2">
    <citation type="submission" date="2017-12" db="EMBL/GenBank/DDBJ databases">
        <title>Genome sequence of the Bar-tailed Godwit (Limosa lapponica baueri).</title>
        <authorList>
            <person name="Lima N.C.B."/>
            <person name="Parody-Merino A.M."/>
            <person name="Battley P.F."/>
            <person name="Fidler A.E."/>
            <person name="Prosdocimi F."/>
        </authorList>
    </citation>
    <scope>NUCLEOTIDE SEQUENCE [LARGE SCALE GENOMIC DNA]</scope>
</reference>
<reference evidence="2" key="1">
    <citation type="submission" date="2017-11" db="EMBL/GenBank/DDBJ databases">
        <authorList>
            <person name="Lima N.C."/>
            <person name="Parody-Merino A.M."/>
            <person name="Battley P.F."/>
            <person name="Fidler A.E."/>
            <person name="Prosdocimi F."/>
        </authorList>
    </citation>
    <scope>NUCLEOTIDE SEQUENCE [LARGE SCALE GENOMIC DNA]</scope>
</reference>
<protein>
    <submittedName>
        <fullName evidence="1">Uncharacterized protein</fullName>
    </submittedName>
</protein>